<proteinExistence type="predicted"/>
<dbReference type="PANTHER" id="PTHR38460:SF1">
    <property type="entry name" value="TAUTOMERASE YOLI-RELATED"/>
    <property type="match status" value="1"/>
</dbReference>
<dbReference type="Gene3D" id="3.30.429.10">
    <property type="entry name" value="Macrophage Migration Inhibitory Factor"/>
    <property type="match status" value="1"/>
</dbReference>
<dbReference type="Pfam" id="PF14552">
    <property type="entry name" value="Tautomerase_2"/>
    <property type="match status" value="1"/>
</dbReference>
<reference evidence="1 2" key="1">
    <citation type="submission" date="2016-09" db="EMBL/GenBank/DDBJ databases">
        <title>Rhizobium sp. nov., a novel species isolated from the rice rhizosphere.</title>
        <authorList>
            <person name="Zhao J."/>
            <person name="Zhang X."/>
        </authorList>
    </citation>
    <scope>NUCLEOTIDE SEQUENCE [LARGE SCALE GENOMIC DNA]</scope>
    <source>
        <strain evidence="1 2">MH17</strain>
    </source>
</reference>
<dbReference type="SUPFAM" id="SSF55331">
    <property type="entry name" value="Tautomerase/MIF"/>
    <property type="match status" value="1"/>
</dbReference>
<dbReference type="Proteomes" id="UP000186143">
    <property type="component" value="Unassembled WGS sequence"/>
</dbReference>
<evidence type="ECO:0000313" key="2">
    <source>
        <dbReference type="Proteomes" id="UP000186143"/>
    </source>
</evidence>
<dbReference type="EMBL" id="MKIO01000022">
    <property type="protein sequence ID" value="OLP56302.1"/>
    <property type="molecule type" value="Genomic_DNA"/>
</dbReference>
<sequence length="130" mass="14696">MPLIKLHIHKDSRTTEEVGTLLDTVHAVMLAAFGVPERDRYQILFEHDATHFVAQDTELGFVRSDSFVMIEVVSRPRSREQKIDFYRRLASRLKGDCGVDPADLMISIVENNDEDWSFGDGVAQFVAGSL</sequence>
<gene>
    <name evidence="1" type="ORF">BJF92_15530</name>
</gene>
<dbReference type="RefSeq" id="WP_075634021.1">
    <property type="nucleotide sequence ID" value="NZ_MKIO01000022.1"/>
</dbReference>
<protein>
    <submittedName>
        <fullName evidence="1">Tautomerase</fullName>
    </submittedName>
</protein>
<name>A0A1Q9ALW7_9HYPH</name>
<evidence type="ECO:0000313" key="1">
    <source>
        <dbReference type="EMBL" id="OLP56302.1"/>
    </source>
</evidence>
<dbReference type="AlphaFoldDB" id="A0A1Q9ALW7"/>
<dbReference type="InterPro" id="IPR037479">
    <property type="entry name" value="Tauto_MSAD"/>
</dbReference>
<comment type="caution">
    <text evidence="1">The sequence shown here is derived from an EMBL/GenBank/DDBJ whole genome shotgun (WGS) entry which is preliminary data.</text>
</comment>
<dbReference type="OrthoDB" id="9804765at2"/>
<accession>A0A1Q9ALW7</accession>
<dbReference type="PANTHER" id="PTHR38460">
    <property type="entry name" value="TAUTOMERASE YOLI-RELATED"/>
    <property type="match status" value="1"/>
</dbReference>
<organism evidence="1 2">
    <name type="scientific">Xaviernesmea rhizosphaerae</name>
    <dbReference type="NCBI Taxonomy" id="1672749"/>
    <lineage>
        <taxon>Bacteria</taxon>
        <taxon>Pseudomonadati</taxon>
        <taxon>Pseudomonadota</taxon>
        <taxon>Alphaproteobacteria</taxon>
        <taxon>Hyphomicrobiales</taxon>
        <taxon>Rhizobiaceae</taxon>
        <taxon>Rhizobium/Agrobacterium group</taxon>
        <taxon>Xaviernesmea</taxon>
    </lineage>
</organism>
<dbReference type="InterPro" id="IPR014347">
    <property type="entry name" value="Tautomerase/MIF_sf"/>
</dbReference>
<dbReference type="STRING" id="1672749.BJF92_15530"/>